<proteinExistence type="predicted"/>
<evidence type="ECO:0000259" key="5">
    <source>
        <dbReference type="Pfam" id="PF06397"/>
    </source>
</evidence>
<evidence type="ECO:0000313" key="7">
    <source>
        <dbReference type="Proteomes" id="UP000030652"/>
    </source>
</evidence>
<dbReference type="InterPro" id="IPR038094">
    <property type="entry name" value="Desulfoferrodoxin_N_sf"/>
</dbReference>
<keyword evidence="4" id="KW-0408">Iron</keyword>
<name>A0A0B0EEG0_9BACT</name>
<dbReference type="Pfam" id="PF06397">
    <property type="entry name" value="Desulfoferrod_N"/>
    <property type="match status" value="1"/>
</dbReference>
<evidence type="ECO:0000256" key="2">
    <source>
        <dbReference type="ARBA" id="ARBA00022723"/>
    </source>
</evidence>
<evidence type="ECO:0000313" key="6">
    <source>
        <dbReference type="EMBL" id="KHE90994.1"/>
    </source>
</evidence>
<comment type="caution">
    <text evidence="6">The sequence shown here is derived from an EMBL/GenBank/DDBJ whole genome shotgun (WGS) entry which is preliminary data.</text>
</comment>
<dbReference type="EMBL" id="JRYO01000225">
    <property type="protein sequence ID" value="KHE90994.1"/>
    <property type="molecule type" value="Genomic_DNA"/>
</dbReference>
<organism evidence="6 7">
    <name type="scientific">Candidatus Scalindua brodae</name>
    <dbReference type="NCBI Taxonomy" id="237368"/>
    <lineage>
        <taxon>Bacteria</taxon>
        <taxon>Pseudomonadati</taxon>
        <taxon>Planctomycetota</taxon>
        <taxon>Candidatus Brocadiia</taxon>
        <taxon>Candidatus Brocadiales</taxon>
        <taxon>Candidatus Scalinduaceae</taxon>
        <taxon>Candidatus Scalindua</taxon>
    </lineage>
</organism>
<dbReference type="InterPro" id="IPR004462">
    <property type="entry name" value="Desulfoferrodoxin_N"/>
</dbReference>
<dbReference type="AlphaFoldDB" id="A0A0B0EEG0"/>
<evidence type="ECO:0000256" key="1">
    <source>
        <dbReference type="ARBA" id="ARBA00022448"/>
    </source>
</evidence>
<evidence type="ECO:0000256" key="4">
    <source>
        <dbReference type="ARBA" id="ARBA00023004"/>
    </source>
</evidence>
<dbReference type="SUPFAM" id="SSF57802">
    <property type="entry name" value="Rubredoxin-like"/>
    <property type="match status" value="1"/>
</dbReference>
<reference evidence="6 7" key="1">
    <citation type="submission" date="2014-10" db="EMBL/GenBank/DDBJ databases">
        <title>Draft genome of anammox bacterium scalindua brodae, obtained using differential coverage binning of sequence data from two enrichment reactors.</title>
        <authorList>
            <person name="Speth D.R."/>
            <person name="Russ L."/>
            <person name="Kartal B."/>
            <person name="Op den Camp H.J."/>
            <person name="Dutilh B.E."/>
            <person name="Jetten M.S."/>
        </authorList>
    </citation>
    <scope>NUCLEOTIDE SEQUENCE [LARGE SCALE GENOMIC DNA]</scope>
    <source>
        <strain evidence="6">RU1</strain>
    </source>
</reference>
<accession>A0A0B0EEG0</accession>
<dbReference type="Proteomes" id="UP000030652">
    <property type="component" value="Unassembled WGS sequence"/>
</dbReference>
<keyword evidence="2" id="KW-0479">Metal-binding</keyword>
<sequence length="40" mass="4424">MSSHKAELYYCELCGTEVVVKKGGDGTLHCCNQKMSCRVD</sequence>
<dbReference type="GO" id="GO:0005506">
    <property type="term" value="F:iron ion binding"/>
    <property type="evidence" value="ECO:0007669"/>
    <property type="project" value="InterPro"/>
</dbReference>
<protein>
    <recommendedName>
        <fullName evidence="5">Desulfoferrodoxin N-terminal domain-containing protein</fullName>
    </recommendedName>
</protein>
<gene>
    <name evidence="6" type="ORF">SCABRO_03296</name>
</gene>
<keyword evidence="1" id="KW-0813">Transport</keyword>
<keyword evidence="3" id="KW-0249">Electron transport</keyword>
<feature type="domain" description="Desulfoferrodoxin N-terminal" evidence="5">
    <location>
        <begin position="4"/>
        <end position="36"/>
    </location>
</feature>
<dbReference type="Gene3D" id="2.20.28.100">
    <property type="entry name" value="Desulphoferrodoxin, N-terminal domain"/>
    <property type="match status" value="1"/>
</dbReference>
<evidence type="ECO:0000256" key="3">
    <source>
        <dbReference type="ARBA" id="ARBA00022982"/>
    </source>
</evidence>